<dbReference type="PROSITE" id="PS51000">
    <property type="entry name" value="HTH_DEOR_2"/>
    <property type="match status" value="1"/>
</dbReference>
<gene>
    <name evidence="8" type="ORF">EGM181_13705</name>
    <name evidence="7" type="ORF">GTI89_07330</name>
    <name evidence="5" type="ORF">HWH42_02075</name>
    <name evidence="6" type="ORF">P7E30_02825</name>
</gene>
<accession>A0A366U9R7</accession>
<evidence type="ECO:0000256" key="2">
    <source>
        <dbReference type="ARBA" id="ARBA00023125"/>
    </source>
</evidence>
<dbReference type="PRINTS" id="PR00037">
    <property type="entry name" value="HTHLACR"/>
</dbReference>
<evidence type="ECO:0000313" key="9">
    <source>
        <dbReference type="Proteomes" id="UP000439965"/>
    </source>
</evidence>
<feature type="domain" description="HTH deoR-type" evidence="4">
    <location>
        <begin position="3"/>
        <end position="58"/>
    </location>
</feature>
<dbReference type="SUPFAM" id="SSF100950">
    <property type="entry name" value="NagB/RpiA/CoA transferase-like"/>
    <property type="match status" value="1"/>
</dbReference>
<evidence type="ECO:0000313" key="8">
    <source>
        <dbReference type="EMBL" id="QOG28234.1"/>
    </source>
</evidence>
<reference evidence="8 10" key="2">
    <citation type="submission" date="2020-03" db="EMBL/GenBank/DDBJ databases">
        <title>Characterization of ganglioside-mimicking enterococci.</title>
        <authorList>
            <person name="Patry R.T."/>
            <person name="Nothaft H."/>
            <person name="Bridger R."/>
            <person name="Shajahan A."/>
            <person name="Huynh S."/>
            <person name="Sanchez S."/>
            <person name="Azadi P."/>
            <person name="Cooper K."/>
            <person name="Miller W.G."/>
            <person name="Parker C.T."/>
            <person name="Wells L."/>
            <person name="Szymanski C.M."/>
        </authorList>
    </citation>
    <scope>NUCLEOTIDE SEQUENCE [LARGE SCALE GENOMIC DNA]</scope>
    <source>
        <strain evidence="8 10">EGM181</strain>
    </source>
</reference>
<dbReference type="Proteomes" id="UP000571857">
    <property type="component" value="Unassembled WGS sequence"/>
</dbReference>
<evidence type="ECO:0000313" key="11">
    <source>
        <dbReference type="Proteomes" id="UP000571857"/>
    </source>
</evidence>
<evidence type="ECO:0000313" key="12">
    <source>
        <dbReference type="Proteomes" id="UP001183682"/>
    </source>
</evidence>
<reference evidence="5 11" key="3">
    <citation type="submission" date="2020-06" db="EMBL/GenBank/DDBJ databases">
        <title>Crossreactivity between MHC class I-restricted antigens from cancer cells and an enterococcal bacteriophage.</title>
        <authorList>
            <person name="Fluckiger A."/>
            <person name="Daillere R."/>
            <person name="Sassi M."/>
            <person name="Cattoir V."/>
            <person name="Kroemer G."/>
            <person name="Zitvogel L."/>
        </authorList>
    </citation>
    <scope>NUCLEOTIDE SEQUENCE [LARGE SCALE GENOMIC DNA]</scope>
    <source>
        <strain evidence="5 11">EG4</strain>
    </source>
</reference>
<evidence type="ECO:0000313" key="10">
    <source>
        <dbReference type="Proteomes" id="UP000516696"/>
    </source>
</evidence>
<dbReference type="InterPro" id="IPR001034">
    <property type="entry name" value="DeoR_HTH"/>
</dbReference>
<keyword evidence="1" id="KW-0805">Transcription regulation</keyword>
<dbReference type="PROSITE" id="PS00894">
    <property type="entry name" value="HTH_DEOR_1"/>
    <property type="match status" value="1"/>
</dbReference>
<dbReference type="EMBL" id="JARPZN010000001">
    <property type="protein sequence ID" value="MDT2689141.1"/>
    <property type="molecule type" value="Genomic_DNA"/>
</dbReference>
<dbReference type="InterPro" id="IPR018356">
    <property type="entry name" value="Tscrpt_reg_HTH_DeoR_CS"/>
</dbReference>
<dbReference type="GO" id="GO:0003677">
    <property type="term" value="F:DNA binding"/>
    <property type="evidence" value="ECO:0007669"/>
    <property type="project" value="UniProtKB-KW"/>
</dbReference>
<dbReference type="EMBL" id="CP050485">
    <property type="protein sequence ID" value="QOG28234.1"/>
    <property type="molecule type" value="Genomic_DNA"/>
</dbReference>
<evidence type="ECO:0000259" key="4">
    <source>
        <dbReference type="PROSITE" id="PS51000"/>
    </source>
</evidence>
<evidence type="ECO:0000313" key="7">
    <source>
        <dbReference type="EMBL" id="MXS25865.1"/>
    </source>
</evidence>
<dbReference type="GO" id="GO:0003700">
    <property type="term" value="F:DNA-binding transcription factor activity"/>
    <property type="evidence" value="ECO:0007669"/>
    <property type="project" value="InterPro"/>
</dbReference>
<dbReference type="Proteomes" id="UP001183682">
    <property type="component" value="Unassembled WGS sequence"/>
</dbReference>
<dbReference type="Gene3D" id="3.40.50.1360">
    <property type="match status" value="1"/>
</dbReference>
<dbReference type="EMBL" id="WVTI01000005">
    <property type="protein sequence ID" value="MXS25865.1"/>
    <property type="molecule type" value="Genomic_DNA"/>
</dbReference>
<evidence type="ECO:0000313" key="6">
    <source>
        <dbReference type="EMBL" id="MDT2689141.1"/>
    </source>
</evidence>
<evidence type="ECO:0000256" key="3">
    <source>
        <dbReference type="ARBA" id="ARBA00023163"/>
    </source>
</evidence>
<protein>
    <submittedName>
        <fullName evidence="7">DeoR family transcriptional regulator</fullName>
    </submittedName>
    <submittedName>
        <fullName evidence="6">DeoR/GlpR family DNA-binding transcription regulator</fullName>
    </submittedName>
    <submittedName>
        <fullName evidence="5">DeoR/GlpR transcriptional regulator</fullName>
    </submittedName>
</protein>
<evidence type="ECO:0000256" key="1">
    <source>
        <dbReference type="ARBA" id="ARBA00023015"/>
    </source>
</evidence>
<reference evidence="6" key="4">
    <citation type="submission" date="2023-03" db="EMBL/GenBank/DDBJ databases">
        <authorList>
            <person name="Shen W."/>
            <person name="Cai J."/>
        </authorList>
    </citation>
    <scope>NUCLEOTIDE SEQUENCE</scope>
    <source>
        <strain evidence="6">K69-2</strain>
    </source>
</reference>
<dbReference type="SMART" id="SM00420">
    <property type="entry name" value="HTH_DEOR"/>
    <property type="match status" value="1"/>
</dbReference>
<dbReference type="PANTHER" id="PTHR30363">
    <property type="entry name" value="HTH-TYPE TRANSCRIPTIONAL REGULATOR SRLR-RELATED"/>
    <property type="match status" value="1"/>
</dbReference>
<dbReference type="SUPFAM" id="SSF46785">
    <property type="entry name" value="Winged helix' DNA-binding domain"/>
    <property type="match status" value="1"/>
</dbReference>
<name>A0A366U9R7_ENTGA</name>
<dbReference type="Pfam" id="PF00455">
    <property type="entry name" value="DeoRC"/>
    <property type="match status" value="1"/>
</dbReference>
<evidence type="ECO:0000313" key="5">
    <source>
        <dbReference type="EMBL" id="MBA0971393.1"/>
    </source>
</evidence>
<dbReference type="Proteomes" id="UP000516696">
    <property type="component" value="Chromosome"/>
</dbReference>
<reference evidence="7 9" key="1">
    <citation type="submission" date="2019-04" db="EMBL/GenBank/DDBJ databases">
        <title>Step-wise assembly of the neonatal virome modulated by breast feeding.</title>
        <authorList>
            <person name="Liang G."/>
            <person name="Bushman F."/>
        </authorList>
    </citation>
    <scope>NUCLEOTIDE SEQUENCE [LARGE SCALE GENOMIC DNA]</scope>
    <source>
        <strain evidence="7 9">E3404</strain>
    </source>
</reference>
<dbReference type="PANTHER" id="PTHR30363:SF51">
    <property type="entry name" value="HTH-TYPE TRANSCRIPTIONAL REPRESSOR GLCR"/>
    <property type="match status" value="1"/>
</dbReference>
<dbReference type="InterPro" id="IPR014036">
    <property type="entry name" value="DeoR-like_C"/>
</dbReference>
<keyword evidence="3" id="KW-0804">Transcription</keyword>
<dbReference type="InterPro" id="IPR050313">
    <property type="entry name" value="Carb_Metab_HTH_regulators"/>
</dbReference>
<dbReference type="SMART" id="SM01134">
    <property type="entry name" value="DeoRC"/>
    <property type="match status" value="1"/>
</dbReference>
<sequence length="252" mass="27906">MFVEQRLAKIQEVLAVEQSASIERLSKLLSVSKDTIRRDLIQLEKRQVLKRTHGGAVSTNPAAVIYDYQTRAGQFYDIKAKIAKAAIHWIKQPAAIIFDASTTVEAVINELSDYPLQAITNSLTHAQRLAALKQSTITVLPGRLDKEQLFLYGADTVAKLAQFQADYTLLGVFALSTEGVFIHTEEEGMVKRQMVKQGEYVIAVADHTKLATTGFFKVCDLPEIDLLITDQQPDIELQAALAAANVTIYVTE</sequence>
<dbReference type="InterPro" id="IPR036390">
    <property type="entry name" value="WH_DNA-bd_sf"/>
</dbReference>
<dbReference type="InterPro" id="IPR037171">
    <property type="entry name" value="NagB/RpiA_transferase-like"/>
</dbReference>
<dbReference type="RefSeq" id="WP_003125675.1">
    <property type="nucleotide sequence ID" value="NZ_BTSN01000001.1"/>
</dbReference>
<dbReference type="Proteomes" id="UP000439965">
    <property type="component" value="Unassembled WGS sequence"/>
</dbReference>
<keyword evidence="2 6" id="KW-0238">DNA-binding</keyword>
<dbReference type="EMBL" id="JABXJK010000009">
    <property type="protein sequence ID" value="MBA0971393.1"/>
    <property type="molecule type" value="Genomic_DNA"/>
</dbReference>
<organism evidence="6 12">
    <name type="scientific">Enterococcus gallinarum</name>
    <dbReference type="NCBI Taxonomy" id="1353"/>
    <lineage>
        <taxon>Bacteria</taxon>
        <taxon>Bacillati</taxon>
        <taxon>Bacillota</taxon>
        <taxon>Bacilli</taxon>
        <taxon>Lactobacillales</taxon>
        <taxon>Enterococcaceae</taxon>
        <taxon>Enterococcus</taxon>
    </lineage>
</organism>
<dbReference type="AlphaFoldDB" id="A0A366U9R7"/>
<dbReference type="Pfam" id="PF08220">
    <property type="entry name" value="HTH_DeoR"/>
    <property type="match status" value="1"/>
</dbReference>
<proteinExistence type="predicted"/>